<sequence>MNPTDAICPVPRMLGWYDVAARVTFTSHDGVRVRIAHGTYLDSHEQDGAVFLGDGVEMMFHHLGLDLPRGQQLHTFCDAVTAGLANSTTATVVIDDGELLLELTPWQEVPGSFLDE</sequence>
<gene>
    <name evidence="1" type="ORF">GCM10022231_28930</name>
</gene>
<evidence type="ECO:0008006" key="3">
    <source>
        <dbReference type="Google" id="ProtNLM"/>
    </source>
</evidence>
<dbReference type="Proteomes" id="UP001418444">
    <property type="component" value="Unassembled WGS sequence"/>
</dbReference>
<proteinExistence type="predicted"/>
<keyword evidence="2" id="KW-1185">Reference proteome</keyword>
<evidence type="ECO:0000313" key="2">
    <source>
        <dbReference type="Proteomes" id="UP001418444"/>
    </source>
</evidence>
<dbReference type="EMBL" id="BAAAZW010000008">
    <property type="protein sequence ID" value="GAA3966271.1"/>
    <property type="molecule type" value="Genomic_DNA"/>
</dbReference>
<comment type="caution">
    <text evidence="1">The sequence shown here is derived from an EMBL/GenBank/DDBJ whole genome shotgun (WGS) entry which is preliminary data.</text>
</comment>
<evidence type="ECO:0000313" key="1">
    <source>
        <dbReference type="EMBL" id="GAA3966271.1"/>
    </source>
</evidence>
<accession>A0ABP7PIN3</accession>
<name>A0ABP7PIN3_9ACTN</name>
<protein>
    <recommendedName>
        <fullName evidence="3">DUF306 domain-containing protein</fullName>
    </recommendedName>
</protein>
<organism evidence="1 2">
    <name type="scientific">Gordonia caeni</name>
    <dbReference type="NCBI Taxonomy" id="1007097"/>
    <lineage>
        <taxon>Bacteria</taxon>
        <taxon>Bacillati</taxon>
        <taxon>Actinomycetota</taxon>
        <taxon>Actinomycetes</taxon>
        <taxon>Mycobacteriales</taxon>
        <taxon>Gordoniaceae</taxon>
        <taxon>Gordonia</taxon>
    </lineage>
</organism>
<reference evidence="2" key="1">
    <citation type="journal article" date="2019" name="Int. J. Syst. Evol. Microbiol.">
        <title>The Global Catalogue of Microorganisms (GCM) 10K type strain sequencing project: providing services to taxonomists for standard genome sequencing and annotation.</title>
        <authorList>
            <consortium name="The Broad Institute Genomics Platform"/>
            <consortium name="The Broad Institute Genome Sequencing Center for Infectious Disease"/>
            <person name="Wu L."/>
            <person name="Ma J."/>
        </authorList>
    </citation>
    <scope>NUCLEOTIDE SEQUENCE [LARGE SCALE GENOMIC DNA]</scope>
    <source>
        <strain evidence="2">JCM 16923</strain>
    </source>
</reference>
<dbReference type="RefSeq" id="WP_344784991.1">
    <property type="nucleotide sequence ID" value="NZ_BAAAZW010000008.1"/>
</dbReference>